<dbReference type="SUPFAM" id="SSF50630">
    <property type="entry name" value="Acid proteases"/>
    <property type="match status" value="1"/>
</dbReference>
<keyword evidence="4 7" id="KW-0378">Hydrolase</keyword>
<evidence type="ECO:0000313" key="12">
    <source>
        <dbReference type="Proteomes" id="UP001153365"/>
    </source>
</evidence>
<feature type="disulfide bond" evidence="6">
    <location>
        <begin position="498"/>
        <end position="533"/>
    </location>
</feature>
<evidence type="ECO:0000256" key="3">
    <source>
        <dbReference type="ARBA" id="ARBA00022750"/>
    </source>
</evidence>
<keyword evidence="6" id="KW-1015">Disulfide bond</keyword>
<protein>
    <submittedName>
        <fullName evidence="11">Aspartic peptidase A1</fullName>
    </submittedName>
</protein>
<dbReference type="GO" id="GO:0004190">
    <property type="term" value="F:aspartic-type endopeptidase activity"/>
    <property type="evidence" value="ECO:0007669"/>
    <property type="project" value="UniProtKB-KW"/>
</dbReference>
<dbReference type="InterPro" id="IPR001969">
    <property type="entry name" value="Aspartic_peptidase_AS"/>
</dbReference>
<dbReference type="FunFam" id="2.40.70.10:FF:000115">
    <property type="entry name" value="Lysosomal aspartic protease"/>
    <property type="match status" value="1"/>
</dbReference>
<evidence type="ECO:0000256" key="9">
    <source>
        <dbReference type="SAM" id="SignalP"/>
    </source>
</evidence>
<evidence type="ECO:0000256" key="5">
    <source>
        <dbReference type="PIRSR" id="PIRSR601461-1"/>
    </source>
</evidence>
<feature type="domain" description="Peptidase A1" evidence="10">
    <location>
        <begin position="246"/>
        <end position="570"/>
    </location>
</feature>
<evidence type="ECO:0000259" key="10">
    <source>
        <dbReference type="PROSITE" id="PS51767"/>
    </source>
</evidence>
<dbReference type="Proteomes" id="UP001153365">
    <property type="component" value="Unassembled WGS sequence"/>
</dbReference>
<feature type="active site" evidence="5">
    <location>
        <position position="264"/>
    </location>
</feature>
<keyword evidence="12" id="KW-1185">Reference proteome</keyword>
<accession>A0AAV0BNG1</accession>
<dbReference type="CDD" id="cd05471">
    <property type="entry name" value="pepsin_like"/>
    <property type="match status" value="1"/>
</dbReference>
<feature type="active site" evidence="5">
    <location>
        <position position="462"/>
    </location>
</feature>
<dbReference type="EMBL" id="CALTRL010005833">
    <property type="protein sequence ID" value="CAH7687083.1"/>
    <property type="molecule type" value="Genomic_DNA"/>
</dbReference>
<evidence type="ECO:0000256" key="1">
    <source>
        <dbReference type="ARBA" id="ARBA00007447"/>
    </source>
</evidence>
<gene>
    <name evidence="11" type="ORF">PPACK8108_LOCUS21818</name>
</gene>
<evidence type="ECO:0000313" key="11">
    <source>
        <dbReference type="EMBL" id="CAH7687083.1"/>
    </source>
</evidence>
<organism evidence="11 12">
    <name type="scientific">Phakopsora pachyrhizi</name>
    <name type="common">Asian soybean rust disease fungus</name>
    <dbReference type="NCBI Taxonomy" id="170000"/>
    <lineage>
        <taxon>Eukaryota</taxon>
        <taxon>Fungi</taxon>
        <taxon>Dikarya</taxon>
        <taxon>Basidiomycota</taxon>
        <taxon>Pucciniomycotina</taxon>
        <taxon>Pucciniomycetes</taxon>
        <taxon>Pucciniales</taxon>
        <taxon>Phakopsoraceae</taxon>
        <taxon>Phakopsora</taxon>
    </lineage>
</organism>
<feature type="chain" id="PRO_5043628294" evidence="9">
    <location>
        <begin position="17"/>
        <end position="575"/>
    </location>
</feature>
<comment type="caution">
    <text evidence="11">The sequence shown here is derived from an EMBL/GenBank/DDBJ whole genome shotgun (WGS) entry which is preliminary data.</text>
</comment>
<dbReference type="PROSITE" id="PS00141">
    <property type="entry name" value="ASP_PROTEASE"/>
    <property type="match status" value="2"/>
</dbReference>
<reference evidence="11" key="1">
    <citation type="submission" date="2022-06" db="EMBL/GenBank/DDBJ databases">
        <authorList>
            <consortium name="SYNGENTA / RWTH Aachen University"/>
        </authorList>
    </citation>
    <scope>NUCLEOTIDE SEQUENCE</scope>
</reference>
<dbReference type="PANTHER" id="PTHR47966:SF51">
    <property type="entry name" value="BETA-SITE APP-CLEAVING ENZYME, ISOFORM A-RELATED"/>
    <property type="match status" value="1"/>
</dbReference>
<keyword evidence="3 7" id="KW-0064">Aspartyl protease</keyword>
<feature type="compositionally biased region" description="Polar residues" evidence="8">
    <location>
        <begin position="200"/>
        <end position="230"/>
    </location>
</feature>
<keyword evidence="9" id="KW-0732">Signal</keyword>
<feature type="region of interest" description="Disordered" evidence="8">
    <location>
        <begin position="155"/>
        <end position="235"/>
    </location>
</feature>
<dbReference type="InterPro" id="IPR033121">
    <property type="entry name" value="PEPTIDASE_A1"/>
</dbReference>
<dbReference type="GO" id="GO:0006508">
    <property type="term" value="P:proteolysis"/>
    <property type="evidence" value="ECO:0007669"/>
    <property type="project" value="UniProtKB-KW"/>
</dbReference>
<dbReference type="Pfam" id="PF00026">
    <property type="entry name" value="Asp"/>
    <property type="match status" value="1"/>
</dbReference>
<dbReference type="PANTHER" id="PTHR47966">
    <property type="entry name" value="BETA-SITE APP-CLEAVING ENZYME, ISOFORM A-RELATED"/>
    <property type="match status" value="1"/>
</dbReference>
<evidence type="ECO:0000256" key="7">
    <source>
        <dbReference type="RuleBase" id="RU000454"/>
    </source>
</evidence>
<dbReference type="AlphaFoldDB" id="A0AAV0BNG1"/>
<comment type="similarity">
    <text evidence="1 7">Belongs to the peptidase A1 family.</text>
</comment>
<dbReference type="InterPro" id="IPR001461">
    <property type="entry name" value="Aspartic_peptidase_A1"/>
</dbReference>
<dbReference type="InterPro" id="IPR021109">
    <property type="entry name" value="Peptidase_aspartic_dom_sf"/>
</dbReference>
<keyword evidence="2 7" id="KW-0645">Protease</keyword>
<sequence length="575" mass="63767">MRRNSFIITIIPGLICQLIIPLGPKLNGDIQERLTASDESEGMIRVVNWNVLKRAAIRAGVKYENERVPGRFKSRQRRRWIATSSLPSKVRQTALESDKESEEELEKEMKTHNLSAGILRTSSVTGFQPLDDSNKLNGAAFAKLGWSRGSNYLQNFHSSHKPGRHNSDRFSSKNSNRVAQVVIANRLDRESEISESESSGGTDPSNLRSHPSSSGKNRVKNNETNSSESGGTMLIDNVSDRNDIEFYGEIDLGTPPKKFMIDFDTGSSDLWVRSSKCKKNCGRKSQNHHTYYDPSLSSTSNNLNTTFQIQYGVGGVTGIMYEDRVSVSGYEVKNQAFAGCDILSSDWKDDPADGVLGLAFQSISTSGEKPWFYNLIAQNGNLSENRDSQMFSFAMGRAVSGSYIDSELFLGGKNRKKFVGDFQWVNLLSNTYWRIKIKSLYCENGTDKRFRVPIVSSTAIVDSGTTYIAAPVEQAKVFWDSIPNSATNQAEGFYTFPCNQSINMSLDFGNGVVLSVNELDMNLGKVSPDSDRCVGAVFGGQTGGNWILGISFMKSYYTTFDFGASRIGFARPSYH</sequence>
<dbReference type="PRINTS" id="PR00792">
    <property type="entry name" value="PEPSIN"/>
</dbReference>
<evidence type="ECO:0000256" key="2">
    <source>
        <dbReference type="ARBA" id="ARBA00022670"/>
    </source>
</evidence>
<name>A0AAV0BNG1_PHAPC</name>
<evidence type="ECO:0000256" key="8">
    <source>
        <dbReference type="SAM" id="MobiDB-lite"/>
    </source>
</evidence>
<evidence type="ECO:0000256" key="4">
    <source>
        <dbReference type="ARBA" id="ARBA00022801"/>
    </source>
</evidence>
<evidence type="ECO:0000256" key="6">
    <source>
        <dbReference type="PIRSR" id="PIRSR601461-2"/>
    </source>
</evidence>
<dbReference type="InterPro" id="IPR034164">
    <property type="entry name" value="Pepsin-like_dom"/>
</dbReference>
<dbReference type="PROSITE" id="PS51767">
    <property type="entry name" value="PEPTIDASE_A1"/>
    <property type="match status" value="1"/>
</dbReference>
<dbReference type="Gene3D" id="2.40.70.10">
    <property type="entry name" value="Acid Proteases"/>
    <property type="match status" value="2"/>
</dbReference>
<proteinExistence type="inferred from homology"/>
<feature type="signal peptide" evidence="9">
    <location>
        <begin position="1"/>
        <end position="16"/>
    </location>
</feature>